<keyword evidence="2 8" id="KW-1003">Cell membrane</keyword>
<feature type="transmembrane region" description="Helical" evidence="8">
    <location>
        <begin position="191"/>
        <end position="209"/>
    </location>
</feature>
<dbReference type="PROSITE" id="PS50263">
    <property type="entry name" value="CN_HYDROLASE"/>
    <property type="match status" value="1"/>
</dbReference>
<dbReference type="HAMAP" id="MF_01148">
    <property type="entry name" value="Lnt"/>
    <property type="match status" value="1"/>
</dbReference>
<evidence type="ECO:0000313" key="10">
    <source>
        <dbReference type="EMBL" id="WTU72655.1"/>
    </source>
</evidence>
<name>A0AAU2JIY4_9ACTN</name>
<dbReference type="CDD" id="cd07571">
    <property type="entry name" value="ALP_N-acyl_transferase"/>
    <property type="match status" value="1"/>
</dbReference>
<feature type="transmembrane region" description="Helical" evidence="8">
    <location>
        <begin position="115"/>
        <end position="135"/>
    </location>
</feature>
<dbReference type="NCBIfam" id="TIGR00546">
    <property type="entry name" value="lnt"/>
    <property type="match status" value="1"/>
</dbReference>
<keyword evidence="3 8" id="KW-0808">Transferase</keyword>
<comment type="function">
    <text evidence="8">Catalyzes the phospholipid dependent N-acylation of the N-terminal cysteine of apolipoprotein, the last step in lipoprotein maturation.</text>
</comment>
<keyword evidence="7 8" id="KW-0012">Acyltransferase</keyword>
<sequence>MLSIRAGWFPRWRVPAAVGAGALPALAFPAPALWWFAYVALVPWMLLLRSAPTRRRGALEGWLGGAGFILAVHHWLLPSMHVFLLPVAALLGLLWIPWALLVREFLGGSPSPRRAAAALVLVPAGWLFSELVRSWQGLGGPWGLLGASQWQVPPALRLASVGGVWLVSLLVVAVNCAAVLLIAVPSARIPAVAGVTGCAVLTGAVWLWAPRPSAAGGLRVAVVQPGVMPADTGGSAGTDGSGSAERRFATGERLTRTVAGQRVDLVVWGESSVGEDLTARPDLARRLAALSAEVGAPLLVNVDARRSDRPGIHKSAVLVGPTGVTGERYDKMRLVPFGEYVPARELLGWATSVGKAASEDRVPGKTPVVMDLPVRPDGRPGVRVGPLVCFESAFPDMSRHLTRGGAALLVAQSATSTFQDSWAPAQHASLAALRAAENGRPMVHATLTGVSVVHGPSGERVGPALPTSASTAQVYEVPLARGTTLYVRFGDWPVGAALLALAAYCVAAGVRSLRKPAPEPSPPPARTARG</sequence>
<evidence type="ECO:0000256" key="6">
    <source>
        <dbReference type="ARBA" id="ARBA00023136"/>
    </source>
</evidence>
<feature type="domain" description="CN hydrolase" evidence="9">
    <location>
        <begin position="218"/>
        <end position="479"/>
    </location>
</feature>
<dbReference type="EMBL" id="CP108264">
    <property type="protein sequence ID" value="WTU72655.1"/>
    <property type="molecule type" value="Genomic_DNA"/>
</dbReference>
<evidence type="ECO:0000256" key="2">
    <source>
        <dbReference type="ARBA" id="ARBA00022475"/>
    </source>
</evidence>
<feature type="transmembrane region" description="Helical" evidence="8">
    <location>
        <begin position="155"/>
        <end position="184"/>
    </location>
</feature>
<dbReference type="InterPro" id="IPR004563">
    <property type="entry name" value="Apolipo_AcylTrfase"/>
</dbReference>
<accession>A0AAU2JIY4</accession>
<keyword evidence="6 8" id="KW-0472">Membrane</keyword>
<dbReference type="PANTHER" id="PTHR38686">
    <property type="entry name" value="APOLIPOPROTEIN N-ACYLTRANSFERASE"/>
    <property type="match status" value="1"/>
</dbReference>
<feature type="transmembrane region" description="Helical" evidence="8">
    <location>
        <begin position="20"/>
        <end position="47"/>
    </location>
</feature>
<dbReference type="PANTHER" id="PTHR38686:SF1">
    <property type="entry name" value="APOLIPOPROTEIN N-ACYLTRANSFERASE"/>
    <property type="match status" value="1"/>
</dbReference>
<comment type="pathway">
    <text evidence="8">Protein modification; lipoprotein biosynthesis (N-acyl transfer).</text>
</comment>
<evidence type="ECO:0000259" key="9">
    <source>
        <dbReference type="PROSITE" id="PS50263"/>
    </source>
</evidence>
<comment type="catalytic activity">
    <reaction evidence="8">
        <text>N-terminal S-1,2-diacyl-sn-glyceryl-L-cysteinyl-[lipoprotein] + a glycerophospholipid = N-acyl-S-1,2-diacyl-sn-glyceryl-L-cysteinyl-[lipoprotein] + a 2-acyl-sn-glycero-3-phospholipid + H(+)</text>
        <dbReference type="Rhea" id="RHEA:48228"/>
        <dbReference type="Rhea" id="RHEA-COMP:14681"/>
        <dbReference type="Rhea" id="RHEA-COMP:14684"/>
        <dbReference type="ChEBI" id="CHEBI:15378"/>
        <dbReference type="ChEBI" id="CHEBI:136912"/>
        <dbReference type="ChEBI" id="CHEBI:140656"/>
        <dbReference type="ChEBI" id="CHEBI:140657"/>
        <dbReference type="ChEBI" id="CHEBI:140660"/>
        <dbReference type="EC" id="2.3.1.269"/>
    </reaction>
</comment>
<dbReference type="AlphaFoldDB" id="A0AAU2JIY4"/>
<evidence type="ECO:0000256" key="5">
    <source>
        <dbReference type="ARBA" id="ARBA00022989"/>
    </source>
</evidence>
<proteinExistence type="inferred from homology"/>
<dbReference type="GO" id="GO:0005886">
    <property type="term" value="C:plasma membrane"/>
    <property type="evidence" value="ECO:0007669"/>
    <property type="project" value="UniProtKB-SubCell"/>
</dbReference>
<dbReference type="GO" id="GO:0042158">
    <property type="term" value="P:lipoprotein biosynthetic process"/>
    <property type="evidence" value="ECO:0007669"/>
    <property type="project" value="UniProtKB-UniRule"/>
</dbReference>
<dbReference type="GO" id="GO:0016410">
    <property type="term" value="F:N-acyltransferase activity"/>
    <property type="evidence" value="ECO:0007669"/>
    <property type="project" value="UniProtKB-UniRule"/>
</dbReference>
<comment type="subcellular location">
    <subcellularLocation>
        <location evidence="1 8">Cell membrane</location>
        <topology evidence="1 8">Multi-pass membrane protein</topology>
    </subcellularLocation>
</comment>
<evidence type="ECO:0000256" key="4">
    <source>
        <dbReference type="ARBA" id="ARBA00022692"/>
    </source>
</evidence>
<comment type="similarity">
    <text evidence="8">Belongs to the CN hydrolase family. Apolipoprotein N-acyltransferase subfamily.</text>
</comment>
<dbReference type="EC" id="2.3.1.269" evidence="8"/>
<dbReference type="InterPro" id="IPR036526">
    <property type="entry name" value="C-N_Hydrolase_sf"/>
</dbReference>
<feature type="transmembrane region" description="Helical" evidence="8">
    <location>
        <begin position="59"/>
        <end position="77"/>
    </location>
</feature>
<evidence type="ECO:0000256" key="3">
    <source>
        <dbReference type="ARBA" id="ARBA00022679"/>
    </source>
</evidence>
<organism evidence="10">
    <name type="scientific">Streptomyces sp. NBC_00049</name>
    <dbReference type="NCBI Taxonomy" id="2903617"/>
    <lineage>
        <taxon>Bacteria</taxon>
        <taxon>Bacillati</taxon>
        <taxon>Actinomycetota</taxon>
        <taxon>Actinomycetes</taxon>
        <taxon>Kitasatosporales</taxon>
        <taxon>Streptomycetaceae</taxon>
        <taxon>Streptomyces</taxon>
    </lineage>
</organism>
<dbReference type="Gene3D" id="3.60.110.10">
    <property type="entry name" value="Carbon-nitrogen hydrolase"/>
    <property type="match status" value="1"/>
</dbReference>
<evidence type="ECO:0000256" key="7">
    <source>
        <dbReference type="ARBA" id="ARBA00023315"/>
    </source>
</evidence>
<reference evidence="10" key="1">
    <citation type="submission" date="2022-10" db="EMBL/GenBank/DDBJ databases">
        <title>The complete genomes of actinobacterial strains from the NBC collection.</title>
        <authorList>
            <person name="Joergensen T.S."/>
            <person name="Alvarez Arevalo M."/>
            <person name="Sterndorff E.B."/>
            <person name="Faurdal D."/>
            <person name="Vuksanovic O."/>
            <person name="Mourched A.-S."/>
            <person name="Charusanti P."/>
            <person name="Shaw S."/>
            <person name="Blin K."/>
            <person name="Weber T."/>
        </authorList>
    </citation>
    <scope>NUCLEOTIDE SEQUENCE</scope>
    <source>
        <strain evidence="10">NBC_00049</strain>
    </source>
</reference>
<gene>
    <name evidence="8 10" type="primary">lnt</name>
    <name evidence="10" type="ORF">OG327_04460</name>
</gene>
<evidence type="ECO:0000256" key="1">
    <source>
        <dbReference type="ARBA" id="ARBA00004651"/>
    </source>
</evidence>
<dbReference type="InterPro" id="IPR003010">
    <property type="entry name" value="C-N_Hydrolase"/>
</dbReference>
<keyword evidence="5 8" id="KW-1133">Transmembrane helix</keyword>
<feature type="transmembrane region" description="Helical" evidence="8">
    <location>
        <begin position="83"/>
        <end position="103"/>
    </location>
</feature>
<dbReference type="SUPFAM" id="SSF56317">
    <property type="entry name" value="Carbon-nitrogen hydrolase"/>
    <property type="match status" value="1"/>
</dbReference>
<dbReference type="Pfam" id="PF00795">
    <property type="entry name" value="CN_hydrolase"/>
    <property type="match status" value="1"/>
</dbReference>
<protein>
    <recommendedName>
        <fullName evidence="8">Apolipoprotein N-acyltransferase</fullName>
        <shortName evidence="8">ALP N-acyltransferase</shortName>
        <ecNumber evidence="8">2.3.1.269</ecNumber>
    </recommendedName>
</protein>
<evidence type="ECO:0000256" key="8">
    <source>
        <dbReference type="HAMAP-Rule" id="MF_01148"/>
    </source>
</evidence>
<dbReference type="InterPro" id="IPR045378">
    <property type="entry name" value="LNT_N"/>
</dbReference>
<dbReference type="Pfam" id="PF20154">
    <property type="entry name" value="LNT_N"/>
    <property type="match status" value="1"/>
</dbReference>
<keyword evidence="4 8" id="KW-0812">Transmembrane</keyword>